<gene>
    <name evidence="2" type="ORF">GCM10017655_24370</name>
</gene>
<reference evidence="2" key="1">
    <citation type="journal article" date="2014" name="Int. J. Syst. Evol. Microbiol.">
        <title>Complete genome sequence of Corynebacterium casei LMG S-19264T (=DSM 44701T), isolated from a smear-ripened cheese.</title>
        <authorList>
            <consortium name="US DOE Joint Genome Institute (JGI-PGF)"/>
            <person name="Walter F."/>
            <person name="Albersmeier A."/>
            <person name="Kalinowski J."/>
            <person name="Ruckert C."/>
        </authorList>
    </citation>
    <scope>NUCLEOTIDE SEQUENCE</scope>
    <source>
        <strain evidence="2">VKM B-2935</strain>
    </source>
</reference>
<comment type="caution">
    <text evidence="2">The sequence shown here is derived from an EMBL/GenBank/DDBJ whole genome shotgun (WGS) entry which is preliminary data.</text>
</comment>
<dbReference type="RefSeq" id="WP_271195573.1">
    <property type="nucleotide sequence ID" value="NZ_BSFN01000006.1"/>
</dbReference>
<sequence length="167" mass="18776">MDLRLLTLPEIHKVHFYRLITLVCLSVIGVMTVFALLEKTTTEAQVFALVVLVMLARFGWEWVTVSRCTPVFVLGDELVLAGEHGSRRVPLTQVREVTSRHAIFMTRRYRSWSEHLAFMQLTLATGERIFTLAESGVFEFPAGKITLAALQAVVLEAKTRSLTASAR</sequence>
<dbReference type="Proteomes" id="UP001143328">
    <property type="component" value="Unassembled WGS sequence"/>
</dbReference>
<keyword evidence="1" id="KW-0472">Membrane</keyword>
<evidence type="ECO:0000313" key="2">
    <source>
        <dbReference type="EMBL" id="GLK89375.1"/>
    </source>
</evidence>
<evidence type="ECO:0000256" key="1">
    <source>
        <dbReference type="SAM" id="Phobius"/>
    </source>
</evidence>
<keyword evidence="3" id="KW-1185">Reference proteome</keyword>
<proteinExistence type="predicted"/>
<evidence type="ECO:0008006" key="4">
    <source>
        <dbReference type="Google" id="ProtNLM"/>
    </source>
</evidence>
<name>A0A9W6K7Z6_9PSED</name>
<feature type="transmembrane region" description="Helical" evidence="1">
    <location>
        <begin position="16"/>
        <end position="37"/>
    </location>
</feature>
<evidence type="ECO:0000313" key="3">
    <source>
        <dbReference type="Proteomes" id="UP001143328"/>
    </source>
</evidence>
<dbReference type="EMBL" id="BSFN01000006">
    <property type="protein sequence ID" value="GLK89375.1"/>
    <property type="molecule type" value="Genomic_DNA"/>
</dbReference>
<keyword evidence="1" id="KW-1133">Transmembrane helix</keyword>
<organism evidence="2 3">
    <name type="scientific">Pseudomonas turukhanskensis</name>
    <dbReference type="NCBI Taxonomy" id="1806536"/>
    <lineage>
        <taxon>Bacteria</taxon>
        <taxon>Pseudomonadati</taxon>
        <taxon>Pseudomonadota</taxon>
        <taxon>Gammaproteobacteria</taxon>
        <taxon>Pseudomonadales</taxon>
        <taxon>Pseudomonadaceae</taxon>
        <taxon>Pseudomonas</taxon>
    </lineage>
</organism>
<dbReference type="AlphaFoldDB" id="A0A9W6K7Z6"/>
<accession>A0A9W6K7Z6</accession>
<protein>
    <recommendedName>
        <fullName evidence="4">PH domain-containing protein</fullName>
    </recommendedName>
</protein>
<keyword evidence="1" id="KW-0812">Transmembrane</keyword>
<reference evidence="2" key="2">
    <citation type="submission" date="2023-01" db="EMBL/GenBank/DDBJ databases">
        <authorList>
            <person name="Sun Q."/>
            <person name="Evtushenko L."/>
        </authorList>
    </citation>
    <scope>NUCLEOTIDE SEQUENCE</scope>
    <source>
        <strain evidence="2">VKM B-2935</strain>
    </source>
</reference>